<gene>
    <name evidence="2" type="ORF">PV07_06311</name>
</gene>
<dbReference type="GeneID" id="27345505"/>
<organism evidence="2 3">
    <name type="scientific">Cladophialophora immunda</name>
    <dbReference type="NCBI Taxonomy" id="569365"/>
    <lineage>
        <taxon>Eukaryota</taxon>
        <taxon>Fungi</taxon>
        <taxon>Dikarya</taxon>
        <taxon>Ascomycota</taxon>
        <taxon>Pezizomycotina</taxon>
        <taxon>Eurotiomycetes</taxon>
        <taxon>Chaetothyriomycetidae</taxon>
        <taxon>Chaetothyriales</taxon>
        <taxon>Herpotrichiellaceae</taxon>
        <taxon>Cladophialophora</taxon>
    </lineage>
</organism>
<dbReference type="OrthoDB" id="4158087at2759"/>
<keyword evidence="3" id="KW-1185">Reference proteome</keyword>
<dbReference type="VEuPathDB" id="FungiDB:PV07_06311"/>
<reference evidence="2 3" key="1">
    <citation type="submission" date="2015-01" db="EMBL/GenBank/DDBJ databases">
        <title>The Genome Sequence of Cladophialophora immunda CBS83496.</title>
        <authorList>
            <consortium name="The Broad Institute Genomics Platform"/>
            <person name="Cuomo C."/>
            <person name="de Hoog S."/>
            <person name="Gorbushina A."/>
            <person name="Stielow B."/>
            <person name="Teixiera M."/>
            <person name="Abouelleil A."/>
            <person name="Chapman S.B."/>
            <person name="Priest M."/>
            <person name="Young S.K."/>
            <person name="Wortman J."/>
            <person name="Nusbaum C."/>
            <person name="Birren B."/>
        </authorList>
    </citation>
    <scope>NUCLEOTIDE SEQUENCE [LARGE SCALE GENOMIC DNA]</scope>
    <source>
        <strain evidence="2 3">CBS 83496</strain>
    </source>
</reference>
<dbReference type="RefSeq" id="XP_016250791.1">
    <property type="nucleotide sequence ID" value="XM_016393272.1"/>
</dbReference>
<accession>A0A0D2CKL0</accession>
<sequence>MGAREFIGHDSQNRSRDGFPGEEKGEQQAINASRGFVTKAKLIITPLDSHRREDFASYPSGAGPLSTESVDEYISILRKEELCLKITPDVEHPAISVVFPLSMQDPGLFKCLLVGAQSLHDWRRDPFHVNRSRTMLKLQNEAILSLRKRLSAPSAHLDDGVLISITHLMIADSCRRDLTSLKSHLKGARQIISLRGGLGITPAHLAIRALLTTVEFYIALGQYLQISPDDPTAIPNNQIEYIRHPFPPDICRDVATLPVGLAEAALSGHLSVQCIKLLASVASWAPLVNGPAFSEDNQEQDPKDRYCRLFCEPRECSRSAIMILLDLKRSGLPVGLEHVICLGLAIAVRHLSGENRTNIFDTASLAALTKSVKGIDNPSVSDSEVIIWLSLVISWRTQSAKPVPKADALLDYVLDSFPAARSWKKLSVICRKFWWYERFHAEWEKCWSRGIARQQQRSLMEQSRTVSSRRRSSVGQSASIAALQKYTAHIESG</sequence>
<dbReference type="EMBL" id="KN847042">
    <property type="protein sequence ID" value="KIW30575.1"/>
    <property type="molecule type" value="Genomic_DNA"/>
</dbReference>
<dbReference type="InterPro" id="IPR021858">
    <property type="entry name" value="Fun_TF"/>
</dbReference>
<evidence type="ECO:0000256" key="1">
    <source>
        <dbReference type="SAM" id="MobiDB-lite"/>
    </source>
</evidence>
<dbReference type="Pfam" id="PF11951">
    <property type="entry name" value="Fungal_trans_2"/>
    <property type="match status" value="1"/>
</dbReference>
<dbReference type="PANTHER" id="PTHR37540:SF5">
    <property type="entry name" value="TRANSCRIPTION FACTOR DOMAIN-CONTAINING PROTEIN"/>
    <property type="match status" value="1"/>
</dbReference>
<proteinExistence type="predicted"/>
<feature type="region of interest" description="Disordered" evidence="1">
    <location>
        <begin position="1"/>
        <end position="24"/>
    </location>
</feature>
<dbReference type="HOGENOM" id="CLU_032227_2_1_1"/>
<evidence type="ECO:0000313" key="3">
    <source>
        <dbReference type="Proteomes" id="UP000054466"/>
    </source>
</evidence>
<dbReference type="PANTHER" id="PTHR37540">
    <property type="entry name" value="TRANSCRIPTION FACTOR (ACR-2), PUTATIVE-RELATED-RELATED"/>
    <property type="match status" value="1"/>
</dbReference>
<protein>
    <recommendedName>
        <fullName evidence="4">Transcription factor domain-containing protein</fullName>
    </recommendedName>
</protein>
<evidence type="ECO:0000313" key="2">
    <source>
        <dbReference type="EMBL" id="KIW30575.1"/>
    </source>
</evidence>
<name>A0A0D2CKL0_9EURO</name>
<dbReference type="Proteomes" id="UP000054466">
    <property type="component" value="Unassembled WGS sequence"/>
</dbReference>
<evidence type="ECO:0008006" key="4">
    <source>
        <dbReference type="Google" id="ProtNLM"/>
    </source>
</evidence>
<dbReference type="AlphaFoldDB" id="A0A0D2CKL0"/>